<dbReference type="EMBL" id="JBHTCR010000002">
    <property type="protein sequence ID" value="MFC7346009.1"/>
    <property type="molecule type" value="Genomic_DNA"/>
</dbReference>
<name>A0ABW2LXM3_9FLAO</name>
<gene>
    <name evidence="1" type="ORF">ACFQO9_04660</name>
</gene>
<keyword evidence="2" id="KW-1185">Reference proteome</keyword>
<protein>
    <submittedName>
        <fullName evidence="1">Uncharacterized protein</fullName>
    </submittedName>
</protein>
<dbReference type="Proteomes" id="UP001596550">
    <property type="component" value="Unassembled WGS sequence"/>
</dbReference>
<evidence type="ECO:0000313" key="1">
    <source>
        <dbReference type="EMBL" id="MFC7346009.1"/>
    </source>
</evidence>
<proteinExistence type="predicted"/>
<sequence>MNKYVTRISQVYSGKNKLEKAIQDFITQNDRLLIDSKDLKKFKESIIQHINFLNQEFKNCTPKSASWFDAGQTRDCKDYGLSGIECVAFYIHEIKNEYVIENSKS</sequence>
<reference evidence="2" key="1">
    <citation type="journal article" date="2019" name="Int. J. Syst. Evol. Microbiol.">
        <title>The Global Catalogue of Microorganisms (GCM) 10K type strain sequencing project: providing services to taxonomists for standard genome sequencing and annotation.</title>
        <authorList>
            <consortium name="The Broad Institute Genomics Platform"/>
            <consortium name="The Broad Institute Genome Sequencing Center for Infectious Disease"/>
            <person name="Wu L."/>
            <person name="Ma J."/>
        </authorList>
    </citation>
    <scope>NUCLEOTIDE SEQUENCE [LARGE SCALE GENOMIC DNA]</scope>
    <source>
        <strain evidence="2">CCUG 54781</strain>
    </source>
</reference>
<evidence type="ECO:0000313" key="2">
    <source>
        <dbReference type="Proteomes" id="UP001596550"/>
    </source>
</evidence>
<comment type="caution">
    <text evidence="1">The sequence shown here is derived from an EMBL/GenBank/DDBJ whole genome shotgun (WGS) entry which is preliminary data.</text>
</comment>
<organism evidence="1 2">
    <name type="scientific">Chryseobacterium zhengzhouense</name>
    <dbReference type="NCBI Taxonomy" id="1636086"/>
    <lineage>
        <taxon>Bacteria</taxon>
        <taxon>Pseudomonadati</taxon>
        <taxon>Bacteroidota</taxon>
        <taxon>Flavobacteriia</taxon>
        <taxon>Flavobacteriales</taxon>
        <taxon>Weeksellaceae</taxon>
        <taxon>Chryseobacterium group</taxon>
        <taxon>Chryseobacterium</taxon>
    </lineage>
</organism>
<accession>A0ABW2LXM3</accession>
<dbReference type="RefSeq" id="WP_378174495.1">
    <property type="nucleotide sequence ID" value="NZ_JBHTCR010000002.1"/>
</dbReference>